<dbReference type="VEuPathDB" id="FungiDB:FUN_018175"/>
<gene>
    <name evidence="2" type="ORF">RhiirC2_823689</name>
</gene>
<evidence type="ECO:0008006" key="4">
    <source>
        <dbReference type="Google" id="ProtNLM"/>
    </source>
</evidence>
<accession>A0A2N1M959</accession>
<comment type="caution">
    <text evidence="2">The sequence shown here is derived from an EMBL/GenBank/DDBJ whole genome shotgun (WGS) entry which is preliminary data.</text>
</comment>
<dbReference type="Proteomes" id="UP000233469">
    <property type="component" value="Unassembled WGS sequence"/>
</dbReference>
<dbReference type="PANTHER" id="PTHR35871">
    <property type="entry name" value="EXPRESSED PROTEIN"/>
    <property type="match status" value="1"/>
</dbReference>
<feature type="region of interest" description="Disordered" evidence="1">
    <location>
        <begin position="44"/>
        <end position="67"/>
    </location>
</feature>
<evidence type="ECO:0000256" key="1">
    <source>
        <dbReference type="SAM" id="MobiDB-lite"/>
    </source>
</evidence>
<feature type="compositionally biased region" description="Acidic residues" evidence="1">
    <location>
        <begin position="52"/>
        <end position="62"/>
    </location>
</feature>
<feature type="region of interest" description="Disordered" evidence="1">
    <location>
        <begin position="171"/>
        <end position="195"/>
    </location>
</feature>
<dbReference type="EMBL" id="LLXL01003783">
    <property type="protein sequence ID" value="PKK58173.1"/>
    <property type="molecule type" value="Genomic_DNA"/>
</dbReference>
<protein>
    <recommendedName>
        <fullName evidence="4">DDE-1 domain-containing protein</fullName>
    </recommendedName>
</protein>
<dbReference type="AlphaFoldDB" id="A0A2N1M959"/>
<sequence>METLKFSKRPLVNLGNSRTTKYRRKIKALENQKKNGQTLIQLLSKEKSQETSDSEETQNNDEEINKKNANKSMKYVTFINQIETKLKTENQQLTSGHKMRLKAVQYYFQLLSKGHAKLKASQTVAELLNRGVCYQKLIPKFIGEECETQINPELMDGERLHIFVTHDETTFQSNDGQKSGWRPKNEQPLRKKGQDRSIHVSDFLTDTIGRLKLNEDDIDDTIPHEARVIINPGKNFDGWWNIDQLIDQIKTRTIPIFEKIHPGMIAVFAFDNSSSHAKLADDTLNAANMNLNPGGKQPIMRDTIFNGQIQSMVFPNDYPDKNLRGKPKGMKLILQECGLWDSGLKGFCGNKEASVENPRCCARHVLATQEDFLNQKPILQEVIEGLGHK</sequence>
<reference evidence="2 3" key="1">
    <citation type="submission" date="2016-04" db="EMBL/GenBank/DDBJ databases">
        <title>Genome analyses suggest a sexual origin of heterokaryosis in a supposedly ancient asexual fungus.</title>
        <authorList>
            <person name="Ropars J."/>
            <person name="Sedzielewska K."/>
            <person name="Noel J."/>
            <person name="Charron P."/>
            <person name="Farinelli L."/>
            <person name="Marton T."/>
            <person name="Kruger M."/>
            <person name="Pelin A."/>
            <person name="Brachmann A."/>
            <person name="Corradi N."/>
        </authorList>
    </citation>
    <scope>NUCLEOTIDE SEQUENCE [LARGE SCALE GENOMIC DNA]</scope>
    <source>
        <strain evidence="2 3">C2</strain>
    </source>
</reference>
<feature type="compositionally biased region" description="Basic and acidic residues" evidence="1">
    <location>
        <begin position="183"/>
        <end position="195"/>
    </location>
</feature>
<proteinExistence type="predicted"/>
<dbReference type="VEuPathDB" id="FungiDB:RhiirA1_445261"/>
<organism evidence="2 3">
    <name type="scientific">Rhizophagus irregularis</name>
    <dbReference type="NCBI Taxonomy" id="588596"/>
    <lineage>
        <taxon>Eukaryota</taxon>
        <taxon>Fungi</taxon>
        <taxon>Fungi incertae sedis</taxon>
        <taxon>Mucoromycota</taxon>
        <taxon>Glomeromycotina</taxon>
        <taxon>Glomeromycetes</taxon>
        <taxon>Glomerales</taxon>
        <taxon>Glomeraceae</taxon>
        <taxon>Rhizophagus</taxon>
    </lineage>
</organism>
<evidence type="ECO:0000313" key="3">
    <source>
        <dbReference type="Proteomes" id="UP000233469"/>
    </source>
</evidence>
<reference evidence="2 3" key="2">
    <citation type="submission" date="2017-10" db="EMBL/GenBank/DDBJ databases">
        <title>Extensive intraspecific genome diversity in a model arbuscular mycorrhizal fungus.</title>
        <authorList>
            <person name="Chen E.C.H."/>
            <person name="Morin E."/>
            <person name="Baudet D."/>
            <person name="Noel J."/>
            <person name="Ndikumana S."/>
            <person name="Charron P."/>
            <person name="St-Onge C."/>
            <person name="Giorgi J."/>
            <person name="Grigoriev I.V."/>
            <person name="Roux C."/>
            <person name="Martin F.M."/>
            <person name="Corradi N."/>
        </authorList>
    </citation>
    <scope>NUCLEOTIDE SEQUENCE [LARGE SCALE GENOMIC DNA]</scope>
    <source>
        <strain evidence="2 3">C2</strain>
    </source>
</reference>
<dbReference type="PANTHER" id="PTHR35871:SF1">
    <property type="entry name" value="CXC1-LIKE CYSTEINE CLUSTER ASSOCIATED WITH KDZ TRANSPOSASES DOMAIN-CONTAINING PROTEIN"/>
    <property type="match status" value="1"/>
</dbReference>
<name>A0A2N1M959_9GLOM</name>
<evidence type="ECO:0000313" key="2">
    <source>
        <dbReference type="EMBL" id="PKK58173.1"/>
    </source>
</evidence>